<evidence type="ECO:0000256" key="1">
    <source>
        <dbReference type="SAM" id="Phobius"/>
    </source>
</evidence>
<keyword evidence="1" id="KW-1133">Transmembrane helix</keyword>
<evidence type="ECO:0008006" key="4">
    <source>
        <dbReference type="Google" id="ProtNLM"/>
    </source>
</evidence>
<feature type="transmembrane region" description="Helical" evidence="1">
    <location>
        <begin position="89"/>
        <end position="110"/>
    </location>
</feature>
<dbReference type="PROSITE" id="PS51257">
    <property type="entry name" value="PROKAR_LIPOPROTEIN"/>
    <property type="match status" value="1"/>
</dbReference>
<name>A0ABY6HUX5_9ARCH</name>
<evidence type="ECO:0000313" key="3">
    <source>
        <dbReference type="Proteomes" id="UP001208689"/>
    </source>
</evidence>
<evidence type="ECO:0000313" key="2">
    <source>
        <dbReference type="EMBL" id="UYP47148.1"/>
    </source>
</evidence>
<organism evidence="2 3">
    <name type="scientific">Candidatus Lokiarchaeum ossiferum</name>
    <dbReference type="NCBI Taxonomy" id="2951803"/>
    <lineage>
        <taxon>Archaea</taxon>
        <taxon>Promethearchaeati</taxon>
        <taxon>Promethearchaeota</taxon>
        <taxon>Promethearchaeia</taxon>
        <taxon>Promethearchaeales</taxon>
        <taxon>Promethearchaeaceae</taxon>
        <taxon>Candidatus Lokiarchaeum</taxon>
    </lineage>
</organism>
<proteinExistence type="predicted"/>
<keyword evidence="3" id="KW-1185">Reference proteome</keyword>
<feature type="transmembrane region" description="Helical" evidence="1">
    <location>
        <begin position="58"/>
        <end position="77"/>
    </location>
</feature>
<sequence>MNFKSKKVAHNIVLLFSGILGCLSLILPALDESTWFGNIQIWFFGFNKGLTDDFLSDLFLTGLGILLITAISILLAIKGFQKKISRKMVNLLPIIEIIAGVGLIICAAFFDSLANDHIWGSINTGAGLICCYLNITLLLITGIVILIIDQTQ</sequence>
<dbReference type="EMBL" id="CP104013">
    <property type="protein sequence ID" value="UYP47148.1"/>
    <property type="molecule type" value="Genomic_DNA"/>
</dbReference>
<feature type="transmembrane region" description="Helical" evidence="1">
    <location>
        <begin position="12"/>
        <end position="30"/>
    </location>
</feature>
<gene>
    <name evidence="2" type="ORF">NEF87_003433</name>
</gene>
<feature type="transmembrane region" description="Helical" evidence="1">
    <location>
        <begin position="122"/>
        <end position="148"/>
    </location>
</feature>
<keyword evidence="1" id="KW-0472">Membrane</keyword>
<accession>A0ABY6HUX5</accession>
<protein>
    <recommendedName>
        <fullName evidence="4">DUF998 domain-containing protein</fullName>
    </recommendedName>
</protein>
<dbReference type="Proteomes" id="UP001208689">
    <property type="component" value="Chromosome"/>
</dbReference>
<keyword evidence="1" id="KW-0812">Transmembrane</keyword>
<reference evidence="2" key="1">
    <citation type="submission" date="2022-09" db="EMBL/GenBank/DDBJ databases">
        <title>Actin cytoskeleton and complex cell architecture in an #Asgard archaeon.</title>
        <authorList>
            <person name="Ponce Toledo R.I."/>
            <person name="Schleper C."/>
            <person name="Rodrigues Oliveira T."/>
            <person name="Wollweber F."/>
            <person name="Xu J."/>
            <person name="Rittmann S."/>
            <person name="Klingl A."/>
            <person name="Pilhofer M."/>
        </authorList>
    </citation>
    <scope>NUCLEOTIDE SEQUENCE</scope>
    <source>
        <strain evidence="2">B-35</strain>
    </source>
</reference>